<gene>
    <name evidence="2" type="ORF">RHODO2019_06815</name>
</gene>
<sequence>MSSSYGRLWLRPRELAGQQCLHHELTVDPGAADLSTGRDVYGNDVAYFHVSTPHTRLEVTGTSLVRVLHPEPDPAATALAWEDARPVGVHGRPVLDLVLDQRDPALLARARDYAAPSFAPGTPIGEAVQDLLHRVHTEFTYASGSTSVRTGLDEVLDARQGVCQDFARLSVACLRSLGLAGRYVSGYLATDPPPGRDRVVGADATHAWAAVWLPSARGGAGDWLDFDPTNDHLADERYTTLAWGRDYADVPPVRGIVFTDAETSTMTVSVDVAPVDVTPTDVAPVDVTPTGVESAC</sequence>
<proteinExistence type="predicted"/>
<organism evidence="2 3">
    <name type="scientific">Rhodococcus antarcticus</name>
    <dbReference type="NCBI Taxonomy" id="2987751"/>
    <lineage>
        <taxon>Bacteria</taxon>
        <taxon>Bacillati</taxon>
        <taxon>Actinomycetota</taxon>
        <taxon>Actinomycetes</taxon>
        <taxon>Mycobacteriales</taxon>
        <taxon>Nocardiaceae</taxon>
        <taxon>Rhodococcus</taxon>
    </lineage>
</organism>
<reference evidence="2" key="1">
    <citation type="submission" date="2022-10" db="EMBL/GenBank/DDBJ databases">
        <title>Rhodococcus sp.75.</title>
        <authorList>
            <person name="Sun M."/>
        </authorList>
    </citation>
    <scope>NUCLEOTIDE SEQUENCE</scope>
    <source>
        <strain evidence="2">75</strain>
    </source>
</reference>
<dbReference type="Proteomes" id="UP001164965">
    <property type="component" value="Chromosome"/>
</dbReference>
<dbReference type="EMBL" id="CP110615">
    <property type="protein sequence ID" value="UZJ26120.1"/>
    <property type="molecule type" value="Genomic_DNA"/>
</dbReference>
<evidence type="ECO:0000313" key="3">
    <source>
        <dbReference type="Proteomes" id="UP001164965"/>
    </source>
</evidence>
<dbReference type="PANTHER" id="PTHR33490:SF7">
    <property type="entry name" value="BLR2979 PROTEIN"/>
    <property type="match status" value="1"/>
</dbReference>
<dbReference type="SMART" id="SM00460">
    <property type="entry name" value="TGc"/>
    <property type="match status" value="1"/>
</dbReference>
<dbReference type="SUPFAM" id="SSF54001">
    <property type="entry name" value="Cysteine proteinases"/>
    <property type="match status" value="1"/>
</dbReference>
<dbReference type="PANTHER" id="PTHR33490">
    <property type="entry name" value="BLR5614 PROTEIN-RELATED"/>
    <property type="match status" value="1"/>
</dbReference>
<dbReference type="InterPro" id="IPR038765">
    <property type="entry name" value="Papain-like_cys_pep_sf"/>
</dbReference>
<dbReference type="Pfam" id="PF08379">
    <property type="entry name" value="Bact_transglu_N"/>
    <property type="match status" value="1"/>
</dbReference>
<dbReference type="Gene3D" id="3.10.620.30">
    <property type="match status" value="1"/>
</dbReference>
<feature type="domain" description="Transglutaminase-like" evidence="1">
    <location>
        <begin position="155"/>
        <end position="230"/>
    </location>
</feature>
<dbReference type="InterPro" id="IPR013589">
    <property type="entry name" value="Bac_transglu_N"/>
</dbReference>
<evidence type="ECO:0000313" key="2">
    <source>
        <dbReference type="EMBL" id="UZJ26120.1"/>
    </source>
</evidence>
<dbReference type="InterPro" id="IPR002931">
    <property type="entry name" value="Transglutaminase-like"/>
</dbReference>
<dbReference type="Pfam" id="PF01841">
    <property type="entry name" value="Transglut_core"/>
    <property type="match status" value="1"/>
</dbReference>
<evidence type="ECO:0000259" key="1">
    <source>
        <dbReference type="SMART" id="SM00460"/>
    </source>
</evidence>
<keyword evidence="3" id="KW-1185">Reference proteome</keyword>
<name>A0ABY6P394_9NOCA</name>
<protein>
    <submittedName>
        <fullName evidence="2">Transglutaminase family protein</fullName>
    </submittedName>
</protein>
<accession>A0ABY6P394</accession>